<evidence type="ECO:0000313" key="8">
    <source>
        <dbReference type="EMBL" id="KAB2759877.1"/>
    </source>
</evidence>
<dbReference type="EMBL" id="WBWS01000039">
    <property type="protein sequence ID" value="KAB2759877.1"/>
    <property type="molecule type" value="Genomic_DNA"/>
</dbReference>
<evidence type="ECO:0000256" key="2">
    <source>
        <dbReference type="ARBA" id="ARBA00005417"/>
    </source>
</evidence>
<dbReference type="AlphaFoldDB" id="A0A6L3YYT3"/>
<dbReference type="InterPro" id="IPR052156">
    <property type="entry name" value="BCAA_Transport_ATP-bd_LivF"/>
</dbReference>
<evidence type="ECO:0000313" key="9">
    <source>
        <dbReference type="Proteomes" id="UP000481876"/>
    </source>
</evidence>
<name>A0A6L3YYT3_BRUAN</name>
<dbReference type="PANTHER" id="PTHR43820:SF2">
    <property type="entry name" value="ABC TRANSPORTER ATP-BINDING PROTEIN"/>
    <property type="match status" value="1"/>
</dbReference>
<dbReference type="GO" id="GO:0016887">
    <property type="term" value="F:ATP hydrolysis activity"/>
    <property type="evidence" value="ECO:0007669"/>
    <property type="project" value="InterPro"/>
</dbReference>
<keyword evidence="3" id="KW-0813">Transport</keyword>
<evidence type="ECO:0000256" key="5">
    <source>
        <dbReference type="ARBA" id="ARBA00022840"/>
    </source>
</evidence>
<comment type="similarity">
    <text evidence="2">Belongs to the ABC transporter superfamily.</text>
</comment>
<gene>
    <name evidence="8" type="ORF">F9L04_24160</name>
</gene>
<evidence type="ECO:0000256" key="6">
    <source>
        <dbReference type="ARBA" id="ARBA00022970"/>
    </source>
</evidence>
<dbReference type="GO" id="GO:0005886">
    <property type="term" value="C:plasma membrane"/>
    <property type="evidence" value="ECO:0007669"/>
    <property type="project" value="UniProtKB-SubCell"/>
</dbReference>
<keyword evidence="5 8" id="KW-0067">ATP-binding</keyword>
<evidence type="ECO:0000256" key="1">
    <source>
        <dbReference type="ARBA" id="ARBA00004533"/>
    </source>
</evidence>
<protein>
    <submittedName>
        <fullName evidence="8">ABC transporter ATP-binding protein</fullName>
    </submittedName>
</protein>
<proteinExistence type="inferred from homology"/>
<dbReference type="InterPro" id="IPR003439">
    <property type="entry name" value="ABC_transporter-like_ATP-bd"/>
</dbReference>
<dbReference type="GO" id="GO:0015807">
    <property type="term" value="P:L-amino acid transport"/>
    <property type="evidence" value="ECO:0007669"/>
    <property type="project" value="TreeGrafter"/>
</dbReference>
<dbReference type="Pfam" id="PF00005">
    <property type="entry name" value="ABC_tran"/>
    <property type="match status" value="1"/>
</dbReference>
<dbReference type="InterPro" id="IPR003593">
    <property type="entry name" value="AAA+_ATPase"/>
</dbReference>
<sequence length="236" mass="25743">MTTDAVLDARNIVSGYGPTRIVDGISLSVPNGGGLALLGRNGAGKTTLICTIAGRLPLKEGSIHLKGNEISSLSPSQRCRRGIGFVPQERQIFGTLSVEENLRVADLGGSWTLERIYDLFPRLAERRQNGGGQLSGGEQQMLAIARALMSDPACLLLDEPFEGLAPVIVEMLLDVLIRLRKENAMAMLIVEQHARMALEVADQGIVVERGRVRTCGSREDMLQRWEEIEDMLAVTH</sequence>
<dbReference type="Gene3D" id="3.40.50.300">
    <property type="entry name" value="P-loop containing nucleotide triphosphate hydrolases"/>
    <property type="match status" value="1"/>
</dbReference>
<dbReference type="GO" id="GO:0015658">
    <property type="term" value="F:branched-chain amino acid transmembrane transporter activity"/>
    <property type="evidence" value="ECO:0007669"/>
    <property type="project" value="TreeGrafter"/>
</dbReference>
<dbReference type="InterPro" id="IPR027417">
    <property type="entry name" value="P-loop_NTPase"/>
</dbReference>
<comment type="subcellular location">
    <subcellularLocation>
        <location evidence="1">Cell inner membrane</location>
    </subcellularLocation>
</comment>
<dbReference type="RefSeq" id="WP_151664419.1">
    <property type="nucleotide sequence ID" value="NZ_WBWS01000039.1"/>
</dbReference>
<dbReference type="PROSITE" id="PS50893">
    <property type="entry name" value="ABC_TRANSPORTER_2"/>
    <property type="match status" value="1"/>
</dbReference>
<keyword evidence="4" id="KW-0547">Nucleotide-binding</keyword>
<evidence type="ECO:0000256" key="4">
    <source>
        <dbReference type="ARBA" id="ARBA00022741"/>
    </source>
</evidence>
<dbReference type="GO" id="GO:0005524">
    <property type="term" value="F:ATP binding"/>
    <property type="evidence" value="ECO:0007669"/>
    <property type="project" value="UniProtKB-KW"/>
</dbReference>
<evidence type="ECO:0000259" key="7">
    <source>
        <dbReference type="PROSITE" id="PS50893"/>
    </source>
</evidence>
<reference evidence="8 9" key="1">
    <citation type="submission" date="2019-09" db="EMBL/GenBank/DDBJ databases">
        <title>Taxonomic organization of the family Brucellaceae based on a phylogenomic approach.</title>
        <authorList>
            <person name="Leclercq S."/>
            <person name="Cloeckaert A."/>
            <person name="Zygmunt M.S."/>
        </authorList>
    </citation>
    <scope>NUCLEOTIDE SEQUENCE [LARGE SCALE GENOMIC DNA]</scope>
    <source>
        <strain evidence="8 9">LMG 3313</strain>
    </source>
</reference>
<evidence type="ECO:0000256" key="3">
    <source>
        <dbReference type="ARBA" id="ARBA00022448"/>
    </source>
</evidence>
<dbReference type="SMART" id="SM00382">
    <property type="entry name" value="AAA"/>
    <property type="match status" value="1"/>
</dbReference>
<dbReference type="SUPFAM" id="SSF52540">
    <property type="entry name" value="P-loop containing nucleoside triphosphate hydrolases"/>
    <property type="match status" value="1"/>
</dbReference>
<dbReference type="Proteomes" id="UP000481876">
    <property type="component" value="Unassembled WGS sequence"/>
</dbReference>
<feature type="domain" description="ABC transporter" evidence="7">
    <location>
        <begin position="7"/>
        <end position="234"/>
    </location>
</feature>
<dbReference type="PROSITE" id="PS00211">
    <property type="entry name" value="ABC_TRANSPORTER_1"/>
    <property type="match status" value="1"/>
</dbReference>
<dbReference type="PANTHER" id="PTHR43820">
    <property type="entry name" value="HIGH-AFFINITY BRANCHED-CHAIN AMINO ACID TRANSPORT ATP-BINDING PROTEIN LIVF"/>
    <property type="match status" value="1"/>
</dbReference>
<keyword evidence="6" id="KW-0029">Amino-acid transport</keyword>
<dbReference type="InterPro" id="IPR017871">
    <property type="entry name" value="ABC_transporter-like_CS"/>
</dbReference>
<organism evidence="8 9">
    <name type="scientific">Brucella anthropi</name>
    <name type="common">Ochrobactrum anthropi</name>
    <dbReference type="NCBI Taxonomy" id="529"/>
    <lineage>
        <taxon>Bacteria</taxon>
        <taxon>Pseudomonadati</taxon>
        <taxon>Pseudomonadota</taxon>
        <taxon>Alphaproteobacteria</taxon>
        <taxon>Hyphomicrobiales</taxon>
        <taxon>Brucellaceae</taxon>
        <taxon>Brucella/Ochrobactrum group</taxon>
        <taxon>Brucella</taxon>
    </lineage>
</organism>
<dbReference type="CDD" id="cd03224">
    <property type="entry name" value="ABC_TM1139_LivF_branched"/>
    <property type="match status" value="1"/>
</dbReference>
<comment type="caution">
    <text evidence="8">The sequence shown here is derived from an EMBL/GenBank/DDBJ whole genome shotgun (WGS) entry which is preliminary data.</text>
</comment>
<accession>A0A6L3YYT3</accession>